<reference evidence="1" key="1">
    <citation type="journal article" date="2020" name="Nature">
        <title>Giant virus diversity and host interactions through global metagenomics.</title>
        <authorList>
            <person name="Schulz F."/>
            <person name="Roux S."/>
            <person name="Paez-Espino D."/>
            <person name="Jungbluth S."/>
            <person name="Walsh D.A."/>
            <person name="Denef V.J."/>
            <person name="McMahon K.D."/>
            <person name="Konstantinidis K.T."/>
            <person name="Eloe-Fadrosh E.A."/>
            <person name="Kyrpides N.C."/>
            <person name="Woyke T."/>
        </authorList>
    </citation>
    <scope>NUCLEOTIDE SEQUENCE</scope>
    <source>
        <strain evidence="1">GVMAG-M-3300023184-13</strain>
    </source>
</reference>
<dbReference type="GO" id="GO:0071203">
    <property type="term" value="C:WASH complex"/>
    <property type="evidence" value="ECO:0007669"/>
    <property type="project" value="InterPro"/>
</dbReference>
<dbReference type="AlphaFoldDB" id="A0A6C0HMW2"/>
<dbReference type="InterPro" id="IPR019309">
    <property type="entry name" value="WASHC3"/>
</dbReference>
<dbReference type="EMBL" id="MN739983">
    <property type="protein sequence ID" value="QHT81455.1"/>
    <property type="molecule type" value="Genomic_DNA"/>
</dbReference>
<protein>
    <submittedName>
        <fullName evidence="1">Uncharacterized protein</fullName>
    </submittedName>
</protein>
<dbReference type="Pfam" id="PF10152">
    <property type="entry name" value="CCDC53"/>
    <property type="match status" value="1"/>
</dbReference>
<proteinExistence type="predicted"/>
<accession>A0A6C0HMW2</accession>
<sequence>MTYEIRQFYTIDNKNIKIGKTFKYGGDYNLTNIYYMNDNNMVSNVSATVSSTGNISTAQLKQLIPKENPNARQDSIDDKTKLIIQTPLMYIPNSIIYFNDKPFLELSFNNEEHDSDVSNFKKWVIALEDYIYKLIKRRSSLKLDRANMISVLKPGFRNSSCKLLIPINLNISKCVLSCDDKQNKFLFNWEIPVPTYAISIIWVKNIWIKGGRWGINLFMYASRVMNSHILDPIDFLGSSYSNKTIKTSDVIKQFSQCEKMTITVGSVPEFSTYFRMLRMGIPIDAVKQKLAIAGVDTRIIDYPETVPYATVLHYLANPKLPPYLKLADECQEVSGAHINLHQSSSNPSRNILLNAINLGGFKLKKASQQELSNDSTNNSSHDKNKMLNKLVNRNNLLVPSLSAIQSALSKLKKVEMDDTI</sequence>
<organism evidence="1">
    <name type="scientific">viral metagenome</name>
    <dbReference type="NCBI Taxonomy" id="1070528"/>
    <lineage>
        <taxon>unclassified sequences</taxon>
        <taxon>metagenomes</taxon>
        <taxon>organismal metagenomes</taxon>
    </lineage>
</organism>
<evidence type="ECO:0000313" key="1">
    <source>
        <dbReference type="EMBL" id="QHT81455.1"/>
    </source>
</evidence>
<name>A0A6C0HMW2_9ZZZZ</name>